<evidence type="ECO:0000259" key="1">
    <source>
        <dbReference type="Pfam" id="PF19087"/>
    </source>
</evidence>
<reference evidence="3" key="1">
    <citation type="submission" date="2015-11" db="EMBL/GenBank/DDBJ databases">
        <title>Genomic diversity of Staphylococcus saprophyticus strains from urinary tract infections, animal surfaces, and fermented foods.</title>
        <authorList>
            <person name="Wolfe B.E."/>
        </authorList>
    </citation>
    <scope>NUCLEOTIDE SEQUENCE [LARGE SCALE GENOMIC DNA]</scope>
    <source>
        <strain evidence="3">738_7</strain>
    </source>
</reference>
<proteinExistence type="predicted"/>
<dbReference type="EMBL" id="LNPX01000047">
    <property type="protein sequence ID" value="OEK52901.1"/>
    <property type="molecule type" value="Genomic_DNA"/>
</dbReference>
<comment type="caution">
    <text evidence="2">The sequence shown here is derived from an EMBL/GenBank/DDBJ whole genome shotgun (WGS) entry which is preliminary data.</text>
</comment>
<protein>
    <recommendedName>
        <fullName evidence="1">DUF5776 domain-containing protein</fullName>
    </recommendedName>
</protein>
<gene>
    <name evidence="2" type="ORF">ASS94_11355</name>
</gene>
<feature type="domain" description="DUF5776" evidence="1">
    <location>
        <begin position="8"/>
        <end position="70"/>
    </location>
</feature>
<dbReference type="AlphaFoldDB" id="A0AAP7IBX6"/>
<sequence>MQQNHANDPYIELKQDVSVFNSVIFNENNKHPKQLKKFSTYKIEDIEWLDNGVPRLKIKHGYISANRKFIFSKNKPQKCKCLAKKLLNKFKIKYY</sequence>
<evidence type="ECO:0000313" key="2">
    <source>
        <dbReference type="EMBL" id="OEK52901.1"/>
    </source>
</evidence>
<accession>A0AAP7IBX6</accession>
<dbReference type="InterPro" id="IPR044081">
    <property type="entry name" value="DUF5776"/>
</dbReference>
<name>A0AAP7IBX6_9STAP</name>
<organism evidence="2 3">
    <name type="scientific">Staphylococcus equorum</name>
    <dbReference type="NCBI Taxonomy" id="246432"/>
    <lineage>
        <taxon>Bacteria</taxon>
        <taxon>Bacillati</taxon>
        <taxon>Bacillota</taxon>
        <taxon>Bacilli</taxon>
        <taxon>Bacillales</taxon>
        <taxon>Staphylococcaceae</taxon>
        <taxon>Staphylococcus</taxon>
    </lineage>
</organism>
<dbReference type="Pfam" id="PF19087">
    <property type="entry name" value="DUF5776"/>
    <property type="match status" value="1"/>
</dbReference>
<dbReference type="Proteomes" id="UP000095464">
    <property type="component" value="Unassembled WGS sequence"/>
</dbReference>
<evidence type="ECO:0000313" key="3">
    <source>
        <dbReference type="Proteomes" id="UP000095464"/>
    </source>
</evidence>